<dbReference type="EC" id="2.7.13.3" evidence="2"/>
<keyword evidence="5" id="KW-0418">Kinase</keyword>
<dbReference type="InterPro" id="IPR000014">
    <property type="entry name" value="PAS"/>
</dbReference>
<dbReference type="Pfam" id="PF02518">
    <property type="entry name" value="HATPase_c"/>
    <property type="match status" value="1"/>
</dbReference>
<dbReference type="PANTHER" id="PTHR43304">
    <property type="entry name" value="PHYTOCHROME-LIKE PROTEIN CPH1"/>
    <property type="match status" value="1"/>
</dbReference>
<dbReference type="InterPro" id="IPR005467">
    <property type="entry name" value="His_kinase_dom"/>
</dbReference>
<name>A0ABR6XAL3_9BURK</name>
<dbReference type="InterPro" id="IPR052162">
    <property type="entry name" value="Sensor_kinase/Photoreceptor"/>
</dbReference>
<dbReference type="PRINTS" id="PR00344">
    <property type="entry name" value="BCTRLSENSOR"/>
</dbReference>
<feature type="domain" description="PAC" evidence="8">
    <location>
        <begin position="105"/>
        <end position="156"/>
    </location>
</feature>
<evidence type="ECO:0000313" key="10">
    <source>
        <dbReference type="Proteomes" id="UP000637632"/>
    </source>
</evidence>
<evidence type="ECO:0000259" key="6">
    <source>
        <dbReference type="PROSITE" id="PS50109"/>
    </source>
</evidence>
<feature type="domain" description="PAC" evidence="8">
    <location>
        <begin position="238"/>
        <end position="291"/>
    </location>
</feature>
<evidence type="ECO:0000256" key="4">
    <source>
        <dbReference type="ARBA" id="ARBA00022679"/>
    </source>
</evidence>
<sequence length="786" mass="88860">MSVTPTPPNPVAAEITAAELKALKVSQALLNNFSRFLPAVFFQYQRFSAERFCFNYASEAVERLFEFSAAELCADVNILFRKVHPADLSAFMLSVRTAAEHLHVWTHEFRIVLKNGEERWMAGEASPELQADGSLLWHGCFMDQTRSKQTERSLITAEQQRRLVMQASNQGLYDINLNTGAATFSPEYSNMIEHSIEEFANPFAFWDYFWKHSVHPDDVAGIKEAYRIHFASKGKTDYHAEFRQKNRAGEWRWIMSLGAAVEWDENQRAVRIVGTHIDITERKRTEEQLQLNQELLRSNNVRYKELARELEILIANAPVGIMFVSNGVIIRANEALADLCRFPDAKSMIGVKTTFLYHNDEDYRAFGQAVIPNLEADELVELEWYLRRADGESFMARVAGRALPAETYEKGAVWMIEDITGQRKTLDALRESESRLQRIMNSSLIGILYGSDGSRLTDVNRMFCQLSGYSREQLLAEQFLWRVVLSEQDQYLVHQAYTEMLSTGTTAPFEVMLRRADGSAIPVLVGLGYLENSPREWVVFVMDISERLRINQLKTEFVSMVSHELRTPLTSIRGSLGLLESGVGGTLPDAARQLIRIAHNNSKRLVNLVNDILDIDKLNNGKMNIRSEPVDLIEMLHNAMEANEAYTSSLRVGLIMEQQVMQAWSLGDHDRLMQVMANLISNAAKFSPEGESVTVRIYQEQSHYHIAVSDRGPGIPLDFQTQLFEPFTQADGTNTRRQGGTGLGLAITKALVEKMHGEIFFLSCPGEGSTFWFSLPACVPPASAIT</sequence>
<dbReference type="InterPro" id="IPR003661">
    <property type="entry name" value="HisK_dim/P_dom"/>
</dbReference>
<evidence type="ECO:0000256" key="3">
    <source>
        <dbReference type="ARBA" id="ARBA00022553"/>
    </source>
</evidence>
<dbReference type="NCBIfam" id="TIGR00229">
    <property type="entry name" value="sensory_box"/>
    <property type="match status" value="3"/>
</dbReference>
<dbReference type="Pfam" id="PF13426">
    <property type="entry name" value="PAS_9"/>
    <property type="match status" value="2"/>
</dbReference>
<dbReference type="PROSITE" id="PS50109">
    <property type="entry name" value="HIS_KIN"/>
    <property type="match status" value="1"/>
</dbReference>
<proteinExistence type="predicted"/>
<dbReference type="InterPro" id="IPR000700">
    <property type="entry name" value="PAS-assoc_C"/>
</dbReference>
<dbReference type="InterPro" id="IPR036097">
    <property type="entry name" value="HisK_dim/P_sf"/>
</dbReference>
<dbReference type="Pfam" id="PF08447">
    <property type="entry name" value="PAS_3"/>
    <property type="match status" value="2"/>
</dbReference>
<dbReference type="SMART" id="SM00387">
    <property type="entry name" value="HATPase_c"/>
    <property type="match status" value="1"/>
</dbReference>
<keyword evidence="4" id="KW-0808">Transferase</keyword>
<dbReference type="CDD" id="cd00082">
    <property type="entry name" value="HisKA"/>
    <property type="match status" value="1"/>
</dbReference>
<protein>
    <recommendedName>
        <fullName evidence="2">histidine kinase</fullName>
        <ecNumber evidence="2">2.7.13.3</ecNumber>
    </recommendedName>
</protein>
<dbReference type="CDD" id="cd00130">
    <property type="entry name" value="PAS"/>
    <property type="match status" value="3"/>
</dbReference>
<dbReference type="InterPro" id="IPR013655">
    <property type="entry name" value="PAS_fold_3"/>
</dbReference>
<dbReference type="InterPro" id="IPR004358">
    <property type="entry name" value="Sig_transdc_His_kin-like_C"/>
</dbReference>
<keyword evidence="10" id="KW-1185">Reference proteome</keyword>
<dbReference type="SUPFAM" id="SSF55785">
    <property type="entry name" value="PYP-like sensor domain (PAS domain)"/>
    <property type="match status" value="4"/>
</dbReference>
<dbReference type="PANTHER" id="PTHR43304:SF1">
    <property type="entry name" value="PAC DOMAIN-CONTAINING PROTEIN"/>
    <property type="match status" value="1"/>
</dbReference>
<dbReference type="SUPFAM" id="SSF55874">
    <property type="entry name" value="ATPase domain of HSP90 chaperone/DNA topoisomerase II/histidine kinase"/>
    <property type="match status" value="1"/>
</dbReference>
<dbReference type="SMART" id="SM00388">
    <property type="entry name" value="HisKA"/>
    <property type="match status" value="1"/>
</dbReference>
<evidence type="ECO:0000256" key="1">
    <source>
        <dbReference type="ARBA" id="ARBA00000085"/>
    </source>
</evidence>
<comment type="caution">
    <text evidence="9">The sequence shown here is derived from an EMBL/GenBank/DDBJ whole genome shotgun (WGS) entry which is preliminary data.</text>
</comment>
<dbReference type="PROSITE" id="PS50113">
    <property type="entry name" value="PAC"/>
    <property type="match status" value="2"/>
</dbReference>
<dbReference type="SMART" id="SM00091">
    <property type="entry name" value="PAS"/>
    <property type="match status" value="4"/>
</dbReference>
<gene>
    <name evidence="9" type="ORF">H8K26_00785</name>
</gene>
<dbReference type="SMART" id="SM00086">
    <property type="entry name" value="PAC"/>
    <property type="match status" value="4"/>
</dbReference>
<dbReference type="CDD" id="cd16922">
    <property type="entry name" value="HATPase_EvgS-ArcB-TorS-like"/>
    <property type="match status" value="1"/>
</dbReference>
<evidence type="ECO:0000259" key="7">
    <source>
        <dbReference type="PROSITE" id="PS50112"/>
    </source>
</evidence>
<evidence type="ECO:0000313" key="9">
    <source>
        <dbReference type="EMBL" id="MBC3809962.1"/>
    </source>
</evidence>
<accession>A0ABR6XAL3</accession>
<dbReference type="PROSITE" id="PS50112">
    <property type="entry name" value="PAS"/>
    <property type="match status" value="1"/>
</dbReference>
<dbReference type="Gene3D" id="3.30.565.10">
    <property type="entry name" value="Histidine kinase-like ATPase, C-terminal domain"/>
    <property type="match status" value="1"/>
</dbReference>
<dbReference type="InterPro" id="IPR003594">
    <property type="entry name" value="HATPase_dom"/>
</dbReference>
<evidence type="ECO:0000256" key="5">
    <source>
        <dbReference type="ARBA" id="ARBA00022777"/>
    </source>
</evidence>
<dbReference type="Pfam" id="PF00512">
    <property type="entry name" value="HisKA"/>
    <property type="match status" value="1"/>
</dbReference>
<dbReference type="InterPro" id="IPR001610">
    <property type="entry name" value="PAC"/>
</dbReference>
<dbReference type="SUPFAM" id="SSF47384">
    <property type="entry name" value="Homodimeric domain of signal transducing histidine kinase"/>
    <property type="match status" value="1"/>
</dbReference>
<dbReference type="RefSeq" id="WP_190476639.1">
    <property type="nucleotide sequence ID" value="NZ_JACOFT010000001.1"/>
</dbReference>
<dbReference type="Proteomes" id="UP000637632">
    <property type="component" value="Unassembled WGS sequence"/>
</dbReference>
<keyword evidence="3" id="KW-0597">Phosphoprotein</keyword>
<feature type="domain" description="Histidine kinase" evidence="6">
    <location>
        <begin position="560"/>
        <end position="779"/>
    </location>
</feature>
<feature type="domain" description="PAS" evidence="7">
    <location>
        <begin position="432"/>
        <end position="504"/>
    </location>
</feature>
<dbReference type="Gene3D" id="3.30.450.20">
    <property type="entry name" value="PAS domain"/>
    <property type="match status" value="4"/>
</dbReference>
<dbReference type="InterPro" id="IPR035965">
    <property type="entry name" value="PAS-like_dom_sf"/>
</dbReference>
<dbReference type="InterPro" id="IPR036890">
    <property type="entry name" value="HATPase_C_sf"/>
</dbReference>
<comment type="catalytic activity">
    <reaction evidence="1">
        <text>ATP + protein L-histidine = ADP + protein N-phospho-L-histidine.</text>
        <dbReference type="EC" id="2.7.13.3"/>
    </reaction>
</comment>
<dbReference type="Gene3D" id="1.10.287.130">
    <property type="match status" value="1"/>
</dbReference>
<evidence type="ECO:0000259" key="8">
    <source>
        <dbReference type="PROSITE" id="PS50113"/>
    </source>
</evidence>
<dbReference type="EMBL" id="JACOFT010000001">
    <property type="protein sequence ID" value="MBC3809962.1"/>
    <property type="molecule type" value="Genomic_DNA"/>
</dbReference>
<reference evidence="9 10" key="1">
    <citation type="submission" date="2020-08" db="EMBL/GenBank/DDBJ databases">
        <title>Novel species isolated from subtropical streams in China.</title>
        <authorList>
            <person name="Lu H."/>
        </authorList>
    </citation>
    <scope>NUCLEOTIDE SEQUENCE [LARGE SCALE GENOMIC DNA]</scope>
    <source>
        <strain evidence="9 10">CCTCC AB 2015119</strain>
    </source>
</reference>
<organism evidence="9 10">
    <name type="scientific">Undibacterium aquatile</name>
    <dbReference type="NCBI Taxonomy" id="1537398"/>
    <lineage>
        <taxon>Bacteria</taxon>
        <taxon>Pseudomonadati</taxon>
        <taxon>Pseudomonadota</taxon>
        <taxon>Betaproteobacteria</taxon>
        <taxon>Burkholderiales</taxon>
        <taxon>Oxalobacteraceae</taxon>
        <taxon>Undibacterium</taxon>
    </lineage>
</organism>
<evidence type="ECO:0000256" key="2">
    <source>
        <dbReference type="ARBA" id="ARBA00012438"/>
    </source>
</evidence>